<sequence length="1950" mass="209518">MASTTTPTGTAGGTTGTTGTTPTTATLGSVSSGLAGFLSAELTLLAAEAKRKPADANVKDAAELLLALIKSLKPPSSSSTIVSPATSASDSIAIELAKTADSVRPFILACDSKSNNAKMSAIAIGCLQRLTMHHAVLESSVPRVLKAMADVALIPNTDQNLQLKVLQTVLPLLSGYLHVGGTVIAESLLLCYRLQDAKSPIVSNIASATLRQIVLHTFERVNHEDEDEVVSISTAEDSKPYAKDAHSLFKDLCLLSIGEQPLYFKILSMPKGFCLELIESVLSSHWKLFRTHEDLLSLVKERVCPALMRSFSETGEFPITLRIIRIIHATIKYFHEFLVVETEVFLSLYIRLLEPDHAPSWLRVIVLESIKSLIAIEFFLRNIFQAYDANPIGGAKIFSELLVAVRKIIVVEKQAWLIIPRDPTDIIANGIGGSGGSGGDKSSGGGSVGDGGRGSAVGGAISTGAGLEFLCLAAQMVKTPVLELVDKTDPPNIPESYLTALCVQCILNATENQTSVLVPRLISATPNNGGFALSSTTSQPPIFQDELILGLEMATASHPVIIATLAILLIGNVEHDLYKASLRAYAQFTILVGLLGLVQQRDSLLSTLCRISAPPTITSLSCDATAVLKELTGIGAVAAGAVQNFGIRISHAVTPGGLLGERNLSGVVALCNACVCLQSVLDRASWYVVLETVQAVEAMHSSGKMDRRETAAIGSFSMGSGISGGGAISVAAAGGGGGSVMANPVLDSLKMIEGGRKLSLTALANVAAALAGGSGVSAGSVDLNLPLAIKNLFEGSMMMGAGELKEFIAALCALCENGVALSAAASVSSSSGSNTTDLKKDKIIITTTSSSDEKLFCVAKLHEVVLLNNARIVTPPDEIFEIVVNCLIDIAHSANCTPGIRNQVCVVFGDILTASIQSAEQEEGRGIVNGAVIEMKLLEPLKRFMLVSSEDVVPAGVPISGEYDKVIKGAWFLDVQKTGLETVKKILMSSGHNLVHGWFLIFEVIRSVVVGGKKAGASGNNIVSTGALMNLAEVSNTLETSTTQPSKAAFLVKAAFPSIQLICGDFLGSLGPEILYECIQTLGCFGSQPDDINISLTTIGLLWNISDNIITRRQKLEKEGKTESPVHSVVSGLDISSSNSSTASSKAMLTSRENLSGLITTKAMDSLWMHLLAHLSHLCSDLRPEVRNTANQTIFKTISINGKRLSLDAWDECIWNILFPLLEKVKISSEQAEHIQHIPTSVSGSINGIPINPRDSPTKFWNETKTLTLTGITNLIVGFFPILIDLPSGFEKIWSLFLDYIRSWALGGSAEVATAAIKGFKTLVRYPKDLVEADGVSGKVALNIQRHLLELWRMAWDTWEGIGIGIVSETNENKSTSKPQIGTLQKSASGFGSQLIAVEKLTALHGSFPQATLVVYISIFADIYDIICPSFGLYEFKKLVNVLGSLLLYHTISPPGITVSKYRTDNVTDLETMSPVQEAIFSLITGTNPEFSEIKGSSEIIMLTVAGFIRLPFVRMQSMSDEEKEIARVQPQTGGMDKGLTHMALAKRSIQILVSLFEEKGSSKNVYSDGIFESILSCLDLPMRMKYDCPSAGLKDSTPLWRVAANAAMTLVVAGLKNVENFVSELPKDILNGIYSQILDMFDGFLLPQSSPPPTMNLDELDVATDFDISIFETFETDVLLHLGQLHVPDELIRAHVEIIARSSKLYRSHMSSMADLSLPTTFKPRGDSVRGSIDMKSANAFGSASLTNARRKSGKDDDNSLTRQSLVSSPKPFDQKANLGTDVMPLGREKFSKACLVSMFSLCSDEANDMKEERYRIATIAAPIVLEKIREVIKSYASDRPLYGRLPLPRIRSEEISLVLTHLRDLEMRIGILHHLISEDKIHPLRSHILSGRSAHLFYLYPQLCELLTAVAKAYRGGGMSPAEADEEALIDLVNACLSRVGREMGMDF</sequence>
<dbReference type="GO" id="GO:0015031">
    <property type="term" value="P:protein transport"/>
    <property type="evidence" value="ECO:0007669"/>
    <property type="project" value="UniProtKB-KW"/>
</dbReference>
<evidence type="ECO:0000313" key="8">
    <source>
        <dbReference type="EMBL" id="KAJ3140096.1"/>
    </source>
</evidence>
<feature type="domain" description="Mon2/Sec7/BIG1-like HUS" evidence="5">
    <location>
        <begin position="241"/>
        <end position="391"/>
    </location>
</feature>
<evidence type="ECO:0000256" key="2">
    <source>
        <dbReference type="ARBA" id="ARBA00022448"/>
    </source>
</evidence>
<dbReference type="Pfam" id="PF12783">
    <property type="entry name" value="Sec7-like_HUS"/>
    <property type="match status" value="1"/>
</dbReference>
<dbReference type="InterPro" id="IPR032629">
    <property type="entry name" value="DCB_dom"/>
</dbReference>
<dbReference type="GO" id="GO:0005794">
    <property type="term" value="C:Golgi apparatus"/>
    <property type="evidence" value="ECO:0007669"/>
    <property type="project" value="UniProtKB-ARBA"/>
</dbReference>
<dbReference type="PANTHER" id="PTHR10663:SF333">
    <property type="entry name" value="PROTEIN MON2 HOMOLOG"/>
    <property type="match status" value="1"/>
</dbReference>
<proteinExistence type="inferred from homology"/>
<comment type="caution">
    <text evidence="8">The sequence shown here is derived from an EMBL/GenBank/DDBJ whole genome shotgun (WGS) entry which is preliminary data.</text>
</comment>
<gene>
    <name evidence="8" type="ORF">HK100_010473</name>
</gene>
<evidence type="ECO:0000256" key="3">
    <source>
        <dbReference type="ARBA" id="ARBA00022927"/>
    </source>
</evidence>
<organism evidence="8 9">
    <name type="scientific">Physocladia obscura</name>
    <dbReference type="NCBI Taxonomy" id="109957"/>
    <lineage>
        <taxon>Eukaryota</taxon>
        <taxon>Fungi</taxon>
        <taxon>Fungi incertae sedis</taxon>
        <taxon>Chytridiomycota</taxon>
        <taxon>Chytridiomycota incertae sedis</taxon>
        <taxon>Chytridiomycetes</taxon>
        <taxon>Chytridiales</taxon>
        <taxon>Chytriomycetaceae</taxon>
        <taxon>Physocladia</taxon>
    </lineage>
</organism>
<dbReference type="SUPFAM" id="SSF48371">
    <property type="entry name" value="ARM repeat"/>
    <property type="match status" value="2"/>
</dbReference>
<dbReference type="InterPro" id="IPR016024">
    <property type="entry name" value="ARM-type_fold"/>
</dbReference>
<feature type="domain" description="Mon2 C-terminal" evidence="6">
    <location>
        <begin position="1065"/>
        <end position="1329"/>
    </location>
</feature>
<feature type="domain" description="Mon2 C-terminal" evidence="6">
    <location>
        <begin position="1349"/>
        <end position="1706"/>
    </location>
</feature>
<evidence type="ECO:0000313" key="9">
    <source>
        <dbReference type="Proteomes" id="UP001211907"/>
    </source>
</evidence>
<keyword evidence="2" id="KW-0813">Transport</keyword>
<dbReference type="Pfam" id="PF16206">
    <property type="entry name" value="Mon2_C"/>
    <property type="match status" value="2"/>
</dbReference>
<keyword evidence="9" id="KW-1185">Reference proteome</keyword>
<feature type="region of interest" description="Disordered" evidence="4">
    <location>
        <begin position="1747"/>
        <end position="1775"/>
    </location>
</feature>
<reference evidence="8" key="1">
    <citation type="submission" date="2020-05" db="EMBL/GenBank/DDBJ databases">
        <title>Phylogenomic resolution of chytrid fungi.</title>
        <authorList>
            <person name="Stajich J.E."/>
            <person name="Amses K."/>
            <person name="Simmons R."/>
            <person name="Seto K."/>
            <person name="Myers J."/>
            <person name="Bonds A."/>
            <person name="Quandt C.A."/>
            <person name="Barry K."/>
            <person name="Liu P."/>
            <person name="Grigoriev I."/>
            <person name="Longcore J.E."/>
            <person name="James T.Y."/>
        </authorList>
    </citation>
    <scope>NUCLEOTIDE SEQUENCE</scope>
    <source>
        <strain evidence="8">JEL0513</strain>
    </source>
</reference>
<accession>A0AAD5TAG5</accession>
<feature type="region of interest" description="Disordered" evidence="4">
    <location>
        <begin position="1"/>
        <end position="25"/>
    </location>
</feature>
<protein>
    <submittedName>
        <fullName evidence="8">Uncharacterized protein</fullName>
    </submittedName>
</protein>
<evidence type="ECO:0000256" key="4">
    <source>
        <dbReference type="SAM" id="MobiDB-lite"/>
    </source>
</evidence>
<evidence type="ECO:0000259" key="6">
    <source>
        <dbReference type="Pfam" id="PF16206"/>
    </source>
</evidence>
<evidence type="ECO:0000256" key="1">
    <source>
        <dbReference type="ARBA" id="ARBA00008144"/>
    </source>
</evidence>
<dbReference type="InterPro" id="IPR032817">
    <property type="entry name" value="Mon2_C"/>
</dbReference>
<evidence type="ECO:0000259" key="5">
    <source>
        <dbReference type="Pfam" id="PF12783"/>
    </source>
</evidence>
<dbReference type="PANTHER" id="PTHR10663">
    <property type="entry name" value="GUANYL-NUCLEOTIDE EXCHANGE FACTOR"/>
    <property type="match status" value="1"/>
</dbReference>
<dbReference type="Pfam" id="PF16213">
    <property type="entry name" value="DCB"/>
    <property type="match status" value="1"/>
</dbReference>
<name>A0AAD5TAG5_9FUNG</name>
<feature type="domain" description="Mon2/Sec7/BIG1-like dimerisation and cyclophilin-binding" evidence="7">
    <location>
        <begin position="33"/>
        <end position="225"/>
    </location>
</feature>
<evidence type="ECO:0000259" key="7">
    <source>
        <dbReference type="Pfam" id="PF16213"/>
    </source>
</evidence>
<comment type="similarity">
    <text evidence="1">Belongs to the MON2 family.</text>
</comment>
<keyword evidence="3" id="KW-0653">Protein transport</keyword>
<dbReference type="InterPro" id="IPR032691">
    <property type="entry name" value="Mon2/Sec7/BIG1-like_HUS"/>
</dbReference>
<dbReference type="EMBL" id="JADGJH010000058">
    <property type="protein sequence ID" value="KAJ3140096.1"/>
    <property type="molecule type" value="Genomic_DNA"/>
</dbReference>
<dbReference type="Proteomes" id="UP001211907">
    <property type="component" value="Unassembled WGS sequence"/>
</dbReference>